<dbReference type="SUPFAM" id="SSF57863">
    <property type="entry name" value="ArfGap/RecO-like zinc finger"/>
    <property type="match status" value="1"/>
</dbReference>
<dbReference type="InterPro" id="IPR044518">
    <property type="entry name" value="ARF_GAP_AGD11/12/13"/>
</dbReference>
<keyword evidence="7" id="KW-0472">Membrane</keyword>
<dbReference type="SMART" id="SM00105">
    <property type="entry name" value="ArfGap"/>
    <property type="match status" value="1"/>
</dbReference>
<dbReference type="InterPro" id="IPR035892">
    <property type="entry name" value="C2_domain_sf"/>
</dbReference>
<keyword evidence="5" id="KW-0106">Calcium</keyword>
<dbReference type="Pfam" id="PF01412">
    <property type="entry name" value="ArfGap"/>
    <property type="match status" value="1"/>
</dbReference>
<evidence type="ECO:0000256" key="1">
    <source>
        <dbReference type="ARBA" id="ARBA00022468"/>
    </source>
</evidence>
<dbReference type="PANTHER" id="PTHR46220:SF20">
    <property type="entry name" value="OS02G0722500 PROTEIN"/>
    <property type="match status" value="1"/>
</dbReference>
<dbReference type="FunFam" id="2.60.40.150:FF:000190">
    <property type="entry name" value="ADP-ribosylation factor GTPase-activating protein AGD12"/>
    <property type="match status" value="1"/>
</dbReference>
<dbReference type="Gene3D" id="2.60.40.150">
    <property type="entry name" value="C2 domain"/>
    <property type="match status" value="1"/>
</dbReference>
<dbReference type="PRINTS" id="PR00405">
    <property type="entry name" value="REVINTRACTNG"/>
</dbReference>
<dbReference type="SMART" id="SM00239">
    <property type="entry name" value="C2"/>
    <property type="match status" value="1"/>
</dbReference>
<gene>
    <name evidence="10" type="ORF">MUK42_03417</name>
</gene>
<feature type="transmembrane region" description="Helical" evidence="7">
    <location>
        <begin position="15"/>
        <end position="35"/>
    </location>
</feature>
<protein>
    <submittedName>
        <fullName evidence="10">ADP-ribosylation factor GTPase-activating protein</fullName>
    </submittedName>
</protein>
<keyword evidence="11" id="KW-1185">Reference proteome</keyword>
<dbReference type="PANTHER" id="PTHR46220">
    <property type="entry name" value="ADP-RIBOSYLATION FACTOR GTPASE-ACTIVATING PROTEIN AGD12"/>
    <property type="match status" value="1"/>
</dbReference>
<evidence type="ECO:0000256" key="6">
    <source>
        <dbReference type="PROSITE-ProRule" id="PRU00288"/>
    </source>
</evidence>
<dbReference type="Gene3D" id="1.10.220.150">
    <property type="entry name" value="Arf GTPase activating protein"/>
    <property type="match status" value="1"/>
</dbReference>
<evidence type="ECO:0000313" key="10">
    <source>
        <dbReference type="EMBL" id="URE32289.1"/>
    </source>
</evidence>
<evidence type="ECO:0000256" key="7">
    <source>
        <dbReference type="SAM" id="Phobius"/>
    </source>
</evidence>
<keyword evidence="4" id="KW-0862">Zinc</keyword>
<dbReference type="OrthoDB" id="73919at2759"/>
<dbReference type="SUPFAM" id="SSF49562">
    <property type="entry name" value="C2 domain (Calcium/lipid-binding domain, CaLB)"/>
    <property type="match status" value="1"/>
</dbReference>
<keyword evidence="1" id="KW-0343">GTPase activation</keyword>
<dbReference type="EMBL" id="CP097510">
    <property type="protein sequence ID" value="URE32289.1"/>
    <property type="molecule type" value="Genomic_DNA"/>
</dbReference>
<evidence type="ECO:0000256" key="2">
    <source>
        <dbReference type="ARBA" id="ARBA00022723"/>
    </source>
</evidence>
<organism evidence="10 11">
    <name type="scientific">Musa troglodytarum</name>
    <name type="common">fe'i banana</name>
    <dbReference type="NCBI Taxonomy" id="320322"/>
    <lineage>
        <taxon>Eukaryota</taxon>
        <taxon>Viridiplantae</taxon>
        <taxon>Streptophyta</taxon>
        <taxon>Embryophyta</taxon>
        <taxon>Tracheophyta</taxon>
        <taxon>Spermatophyta</taxon>
        <taxon>Magnoliopsida</taxon>
        <taxon>Liliopsida</taxon>
        <taxon>Zingiberales</taxon>
        <taxon>Musaceae</taxon>
        <taxon>Musa</taxon>
    </lineage>
</organism>
<dbReference type="InterPro" id="IPR000008">
    <property type="entry name" value="C2_dom"/>
</dbReference>
<dbReference type="Proteomes" id="UP001055439">
    <property type="component" value="Chromosome 8"/>
</dbReference>
<keyword evidence="2" id="KW-0479">Metal-binding</keyword>
<dbReference type="PROSITE" id="PS50004">
    <property type="entry name" value="C2"/>
    <property type="match status" value="1"/>
</dbReference>
<reference evidence="10" key="1">
    <citation type="submission" date="2022-05" db="EMBL/GenBank/DDBJ databases">
        <title>The Musa troglodytarum L. genome provides insights into the mechanism of non-climacteric behaviour and enrichment of carotenoids.</title>
        <authorList>
            <person name="Wang J."/>
        </authorList>
    </citation>
    <scope>NUCLEOTIDE SEQUENCE</scope>
    <source>
        <tissue evidence="10">Leaf</tissue>
    </source>
</reference>
<keyword evidence="7" id="KW-1133">Transmembrane helix</keyword>
<dbReference type="PROSITE" id="PS50115">
    <property type="entry name" value="ARFGAP"/>
    <property type="match status" value="1"/>
</dbReference>
<dbReference type="GO" id="GO:0005096">
    <property type="term" value="F:GTPase activator activity"/>
    <property type="evidence" value="ECO:0007669"/>
    <property type="project" value="UniProtKB-KW"/>
</dbReference>
<evidence type="ECO:0000256" key="4">
    <source>
        <dbReference type="ARBA" id="ARBA00022833"/>
    </source>
</evidence>
<feature type="domain" description="Arf-GAP" evidence="9">
    <location>
        <begin position="188"/>
        <end position="305"/>
    </location>
</feature>
<dbReference type="InterPro" id="IPR001164">
    <property type="entry name" value="ArfGAP_dom"/>
</dbReference>
<accession>A0A9E7HLG9</accession>
<name>A0A9E7HLG9_9LILI</name>
<evidence type="ECO:0000256" key="3">
    <source>
        <dbReference type="ARBA" id="ARBA00022771"/>
    </source>
</evidence>
<feature type="domain" description="C2" evidence="8">
    <location>
        <begin position="327"/>
        <end position="447"/>
    </location>
</feature>
<dbReference type="InterPro" id="IPR038508">
    <property type="entry name" value="ArfGAP_dom_sf"/>
</dbReference>
<keyword evidence="3 6" id="KW-0863">Zinc-finger</keyword>
<evidence type="ECO:0000313" key="11">
    <source>
        <dbReference type="Proteomes" id="UP001055439"/>
    </source>
</evidence>
<dbReference type="GO" id="GO:0005543">
    <property type="term" value="F:phospholipid binding"/>
    <property type="evidence" value="ECO:0007669"/>
    <property type="project" value="InterPro"/>
</dbReference>
<dbReference type="AlphaFoldDB" id="A0A9E7HLG9"/>
<dbReference type="GO" id="GO:0008270">
    <property type="term" value="F:zinc ion binding"/>
    <property type="evidence" value="ECO:0007669"/>
    <property type="project" value="UniProtKB-KW"/>
</dbReference>
<proteinExistence type="predicted"/>
<sequence>MGMDAMWTEGLGGEALYCVIIVWLSIISWIVFTCVDDADGPKKRRRSGRGSPVFIGTAGFCDGTGSDCDGGYGVRYENILTRAADSRSPVLNPARLRWIRWSLPIIEKSSRDTELKPSASAEAGFRRTKLKSRFRLSGKIDLLLNLLRCGVNAARFSSSLIKFSVAEYQVSQAEDMSNRYYRPEKPVSGKMRKLKELMLKSDNRICADCSAPDPKWASANIGVFICLKCSDVHRNLDADMSKVLPLTSDEWTESDIDSIIEVGGNSYANSIYEAFLPKGYPKPKPDSNKEERSQFIRSKYELQEFLKPSLRIVSSKMSFRTFESEKNLDHSYMSNNSKKAADMRKFIGELKVKVVRGSNLAVRDMLTSDPYVILSLGRQTAQTTVKKSNLNPVWNEELKFSVPQCYGALKLQVYDHDMFSADDIMGEAEVDLQPMITAAMAFGDAELLENMQIGRWFKTSDNALIKDSTVNIVDGKIKQEVFLKLQNVECGEIQLVLEWVPLDE</sequence>
<dbReference type="CDD" id="cd08204">
    <property type="entry name" value="ArfGap"/>
    <property type="match status" value="1"/>
</dbReference>
<keyword evidence="7" id="KW-0812">Transmembrane</keyword>
<evidence type="ECO:0000256" key="5">
    <source>
        <dbReference type="ARBA" id="ARBA00022837"/>
    </source>
</evidence>
<evidence type="ECO:0000259" key="9">
    <source>
        <dbReference type="PROSITE" id="PS50115"/>
    </source>
</evidence>
<dbReference type="InterPro" id="IPR037278">
    <property type="entry name" value="ARFGAP/RecO"/>
</dbReference>
<evidence type="ECO:0000259" key="8">
    <source>
        <dbReference type="PROSITE" id="PS50004"/>
    </source>
</evidence>
<dbReference type="Pfam" id="PF00168">
    <property type="entry name" value="C2"/>
    <property type="match status" value="1"/>
</dbReference>
<dbReference type="CDD" id="cd04038">
    <property type="entry name" value="C2_ArfGAP"/>
    <property type="match status" value="1"/>
</dbReference>